<reference evidence="2" key="1">
    <citation type="journal article" date="2009" name="PLoS Genet.">
        <title>Sequencing, mapping, and analysis of 27,455 maize full-length cDNAs.</title>
        <authorList>
            <person name="Soderlund C."/>
            <person name="Descour A."/>
            <person name="Kudrna D."/>
            <person name="Bomhoff M."/>
            <person name="Boyd L."/>
            <person name="Currie J."/>
            <person name="Angelova A."/>
            <person name="Collura K."/>
            <person name="Wissotski M."/>
            <person name="Ashley E."/>
            <person name="Morrow D."/>
            <person name="Fernandes J."/>
            <person name="Walbot V."/>
            <person name="Yu Y."/>
        </authorList>
    </citation>
    <scope>NUCLEOTIDE SEQUENCE</scope>
    <source>
        <strain evidence="2">B73</strain>
    </source>
</reference>
<organism evidence="2">
    <name type="scientific">Zea mays</name>
    <name type="common">Maize</name>
    <dbReference type="NCBI Taxonomy" id="4577"/>
    <lineage>
        <taxon>Eukaryota</taxon>
        <taxon>Viridiplantae</taxon>
        <taxon>Streptophyta</taxon>
        <taxon>Embryophyta</taxon>
        <taxon>Tracheophyta</taxon>
        <taxon>Spermatophyta</taxon>
        <taxon>Magnoliopsida</taxon>
        <taxon>Liliopsida</taxon>
        <taxon>Poales</taxon>
        <taxon>Poaceae</taxon>
        <taxon>PACMAD clade</taxon>
        <taxon>Panicoideae</taxon>
        <taxon>Andropogonodae</taxon>
        <taxon>Andropogoneae</taxon>
        <taxon>Tripsacinae</taxon>
        <taxon>Zea</taxon>
    </lineage>
</organism>
<accession>C4J786</accession>
<protein>
    <submittedName>
        <fullName evidence="2">Uncharacterized protein</fullName>
    </submittedName>
</protein>
<proteinExistence type="evidence at transcript level"/>
<evidence type="ECO:0000256" key="1">
    <source>
        <dbReference type="SAM" id="MobiDB-lite"/>
    </source>
</evidence>
<evidence type="ECO:0000313" key="2">
    <source>
        <dbReference type="EMBL" id="ACR37036.1"/>
    </source>
</evidence>
<dbReference type="AlphaFoldDB" id="C4J786"/>
<reference evidence="2" key="2">
    <citation type="submission" date="2012-06" db="EMBL/GenBank/DDBJ databases">
        <authorList>
            <person name="Yu Y."/>
            <person name="Currie J."/>
            <person name="Lomeli R."/>
            <person name="Angelova A."/>
            <person name="Collura K."/>
            <person name="Wissotski M."/>
            <person name="Campos D."/>
            <person name="Kudrna D."/>
            <person name="Golser W."/>
            <person name="Ashely E."/>
            <person name="Descour A."/>
            <person name="Fernandes J."/>
            <person name="Soderlund C."/>
            <person name="Walbot V."/>
        </authorList>
    </citation>
    <scope>NUCLEOTIDE SEQUENCE</scope>
    <source>
        <strain evidence="2">B73</strain>
    </source>
</reference>
<feature type="region of interest" description="Disordered" evidence="1">
    <location>
        <begin position="30"/>
        <end position="51"/>
    </location>
</feature>
<sequence length="51" mass="5740">MTVALYDLTQKGRTVCFSFSLQFFRPPRTEAAAPVARRKHSSHSSSRNLQG</sequence>
<dbReference type="EMBL" id="BT086683">
    <property type="protein sequence ID" value="ACR37036.1"/>
    <property type="molecule type" value="mRNA"/>
</dbReference>
<name>C4J786_MAIZE</name>